<feature type="compositionally biased region" description="Polar residues" evidence="1">
    <location>
        <begin position="429"/>
        <end position="470"/>
    </location>
</feature>
<feature type="compositionally biased region" description="Polar residues" evidence="1">
    <location>
        <begin position="39"/>
        <end position="55"/>
    </location>
</feature>
<name>A0A2B4RG72_STYPI</name>
<gene>
    <name evidence="2" type="ORF">AWC38_SpisGene20513</name>
</gene>
<feature type="compositionally biased region" description="Basic and acidic residues" evidence="1">
    <location>
        <begin position="519"/>
        <end position="538"/>
    </location>
</feature>
<keyword evidence="3" id="KW-1185">Reference proteome</keyword>
<evidence type="ECO:0000256" key="1">
    <source>
        <dbReference type="SAM" id="MobiDB-lite"/>
    </source>
</evidence>
<organism evidence="2 3">
    <name type="scientific">Stylophora pistillata</name>
    <name type="common">Smooth cauliflower coral</name>
    <dbReference type="NCBI Taxonomy" id="50429"/>
    <lineage>
        <taxon>Eukaryota</taxon>
        <taxon>Metazoa</taxon>
        <taxon>Cnidaria</taxon>
        <taxon>Anthozoa</taxon>
        <taxon>Hexacorallia</taxon>
        <taxon>Scleractinia</taxon>
        <taxon>Astrocoeniina</taxon>
        <taxon>Pocilloporidae</taxon>
        <taxon>Stylophora</taxon>
    </lineage>
</organism>
<feature type="compositionally biased region" description="Basic and acidic residues" evidence="1">
    <location>
        <begin position="160"/>
        <end position="188"/>
    </location>
</feature>
<feature type="region of interest" description="Disordered" evidence="1">
    <location>
        <begin position="857"/>
        <end position="1059"/>
    </location>
</feature>
<feature type="region of interest" description="Disordered" evidence="1">
    <location>
        <begin position="1603"/>
        <end position="1623"/>
    </location>
</feature>
<feature type="compositionally biased region" description="Basic and acidic residues" evidence="1">
    <location>
        <begin position="142"/>
        <end position="153"/>
    </location>
</feature>
<feature type="compositionally biased region" description="Basic and acidic residues" evidence="1">
    <location>
        <begin position="785"/>
        <end position="813"/>
    </location>
</feature>
<feature type="region of interest" description="Disordered" evidence="1">
    <location>
        <begin position="265"/>
        <end position="284"/>
    </location>
</feature>
<evidence type="ECO:0000313" key="3">
    <source>
        <dbReference type="Proteomes" id="UP000225706"/>
    </source>
</evidence>
<dbReference type="EMBL" id="LSMT01000665">
    <property type="protein sequence ID" value="PFX15275.1"/>
    <property type="molecule type" value="Genomic_DNA"/>
</dbReference>
<feature type="compositionally biased region" description="Low complexity" evidence="1">
    <location>
        <begin position="1511"/>
        <end position="1520"/>
    </location>
</feature>
<feature type="region of interest" description="Disordered" evidence="1">
    <location>
        <begin position="403"/>
        <end position="773"/>
    </location>
</feature>
<dbReference type="Proteomes" id="UP000225706">
    <property type="component" value="Unassembled WGS sequence"/>
</dbReference>
<feature type="compositionally biased region" description="Basic and acidic residues" evidence="1">
    <location>
        <begin position="762"/>
        <end position="773"/>
    </location>
</feature>
<accession>A0A2B4RG72</accession>
<feature type="compositionally biased region" description="Basic and acidic residues" evidence="1">
    <location>
        <begin position="967"/>
        <end position="995"/>
    </location>
</feature>
<feature type="region of interest" description="Disordered" evidence="1">
    <location>
        <begin position="135"/>
        <end position="207"/>
    </location>
</feature>
<feature type="compositionally biased region" description="Polar residues" evidence="1">
    <location>
        <begin position="1039"/>
        <end position="1052"/>
    </location>
</feature>
<feature type="compositionally biased region" description="Polar residues" evidence="1">
    <location>
        <begin position="558"/>
        <end position="595"/>
    </location>
</feature>
<feature type="compositionally biased region" description="Polar residues" evidence="1">
    <location>
        <begin position="1472"/>
        <end position="1487"/>
    </location>
</feature>
<dbReference type="OrthoDB" id="5982975at2759"/>
<proteinExistence type="predicted"/>
<feature type="compositionally biased region" description="Basic residues" evidence="1">
    <location>
        <begin position="1004"/>
        <end position="1027"/>
    </location>
</feature>
<feature type="region of interest" description="Disordered" evidence="1">
    <location>
        <begin position="1404"/>
        <end position="1526"/>
    </location>
</feature>
<protein>
    <submittedName>
        <fullName evidence="2">Uncharacterized protein</fullName>
    </submittedName>
</protein>
<feature type="region of interest" description="Disordered" evidence="1">
    <location>
        <begin position="231"/>
        <end position="260"/>
    </location>
</feature>
<feature type="compositionally biased region" description="Basic and acidic residues" evidence="1">
    <location>
        <begin position="14"/>
        <end position="36"/>
    </location>
</feature>
<feature type="compositionally biased region" description="Basic and acidic residues" evidence="1">
    <location>
        <begin position="884"/>
        <end position="957"/>
    </location>
</feature>
<feature type="compositionally biased region" description="Basic and acidic residues" evidence="1">
    <location>
        <begin position="265"/>
        <end position="274"/>
    </location>
</feature>
<evidence type="ECO:0000313" key="2">
    <source>
        <dbReference type="EMBL" id="PFX15275.1"/>
    </source>
</evidence>
<feature type="compositionally biased region" description="Polar residues" evidence="1">
    <location>
        <begin position="1411"/>
        <end position="1422"/>
    </location>
</feature>
<feature type="compositionally biased region" description="Basic and acidic residues" evidence="1">
    <location>
        <begin position="857"/>
        <end position="876"/>
    </location>
</feature>
<feature type="region of interest" description="Disordered" evidence="1">
    <location>
        <begin position="1"/>
        <end position="55"/>
    </location>
</feature>
<feature type="compositionally biased region" description="Basic and acidic residues" evidence="1">
    <location>
        <begin position="1423"/>
        <end position="1434"/>
    </location>
</feature>
<feature type="compositionally biased region" description="Low complexity" evidence="1">
    <location>
        <begin position="1488"/>
        <end position="1504"/>
    </location>
</feature>
<feature type="region of interest" description="Disordered" evidence="1">
    <location>
        <begin position="785"/>
        <end position="815"/>
    </location>
</feature>
<feature type="compositionally biased region" description="Basic residues" evidence="1">
    <location>
        <begin position="701"/>
        <end position="717"/>
    </location>
</feature>
<feature type="compositionally biased region" description="Basic and acidic residues" evidence="1">
    <location>
        <begin position="413"/>
        <end position="427"/>
    </location>
</feature>
<feature type="compositionally biased region" description="Basic residues" evidence="1">
    <location>
        <begin position="598"/>
        <end position="609"/>
    </location>
</feature>
<feature type="compositionally biased region" description="Low complexity" evidence="1">
    <location>
        <begin position="718"/>
        <end position="741"/>
    </location>
</feature>
<reference evidence="3" key="1">
    <citation type="journal article" date="2017" name="bioRxiv">
        <title>Comparative analysis of the genomes of Stylophora pistillata and Acropora digitifera provides evidence for extensive differences between species of corals.</title>
        <authorList>
            <person name="Voolstra C.R."/>
            <person name="Li Y."/>
            <person name="Liew Y.J."/>
            <person name="Baumgarten S."/>
            <person name="Zoccola D."/>
            <person name="Flot J.-F."/>
            <person name="Tambutte S."/>
            <person name="Allemand D."/>
            <person name="Aranda M."/>
        </authorList>
    </citation>
    <scope>NUCLEOTIDE SEQUENCE [LARGE SCALE GENOMIC DNA]</scope>
</reference>
<sequence length="1623" mass="183053">MNRKKTIDYTVTRRPREHDSSNSRQDSSSKDGRGRGNGDMQSKTPFWSNNDENLGSEANFSTLEMLEKLKETGTGSLYGRKKNSLLSNLQEEISRDVLSKHAQDKFGTFGRVNASGFSRDRSRGPIIDEFSEDSYSLCSNSDSKRTDSSNSKDRQHRRTDKNDSRRRSYSPVDEKLSSNRRSREDTPTKHSRSTDFNPSSQRMDDDVDLRSVLKQFQKSKWEDKTEDVFHSGFSGEYKDDDQEKRGPYNDGIKRSDNREARDYLRTSDDRDHMKSRYGRAKHGSLNDGNAEAWLDAFKESSALELSSLSTDALRDFPVSELAQKVTQKYKTGFELGRPFFGLQSEGQDKERGWENQNFEDVSKGAERWEKSLDAVPDHGSALYGRTMDSGEIKQINRDYLGKYSNSSNLSKSKAGEEDTFDFKDHKTNSSRQKGNSKSVAQPFKSSASTPHTVFSQSNLKGSTSSMQNPRQKPMFPSGFLPRQLQKPVGKNLKNVEVGKGKGLNEPSLFPRKSGYYPRNTKEISRSRSRSSERGDFTKDLGSGIKSSKKEVRPPSKGKFTNQNWLSSDSSINQSTRTEASKRTLQQSVEQSGMPTNRNRGRGGFKRRGRGNLQTKRGGRGTAISPRGRGRGAKGRGSTNGIRGRGTMSLRGRGFAMRGRGRGISQPPVGATVRNIFRRSNSLSPVRSKPRKSSRSPNSPKRDKKRRSERSKNSRSRSRSSSFCSTCSSHSCSTCSSWRSVSIDSLSRKGDRERKRHHKHKMTSYEKKGKSTVKSVEKLKNDIKTLEKQLDQKSPRSAGEKKTKGPECKFDTKTVKGKPKINIREEDKWLGQKTIKSIFNKGKEDSKGTFHLKLMREGSHLDIKEEKKDVKTKEKHSAGKNVPVVKEEKGNKEQQGKDLKDVKREGKKKTDNAREVIFKSDKWKESSKKDRESPVREVKIVNEGKNREDEVPDEKLGSKMELNTLKITIDHTKKRPDTNKDKRFDKGKEKLLDRGNRSSKSPPGKQKKKEKEKVKAKKAKKKAKKRKYDRGSEESGDESVYSSTSGQDESSYRLQKGHSDERIVEFSSLEGFDTNAIAVHYAKREKAKHGKGKIRSNLISVPVSEGADIAQEKKTPPIESSQWLTEQQHGYALTNEGQHSSSSDIPYTEMLLPSEGEFYEGYTESAVGDQDYTVMYQEGENPSQVWPSEHALGDDPNNYYYEEGVEGEGYEQEYYSYGQEGDYTIGDQGENQEWCEGEYSQEGAEGEGFGEYEGEYYLGEDGLYYPVEGEVYQEYQGEYTEGGTDGQGFDPEQGGTYIEGDYQYAEESGVWQHYEEGAVYETEEAWNQGEAEGLWQEEYQEGYHGTESDWNNEYPQEYDAGAQGYAVEGAEVLPEEGYSTGEGYDHQWATEKHYVEEVPVQEEGYHVEHGSEPQQQGQPVTSASHEEPPTLKEDMATAPAVNNVQQSKPLKSILKKSKQLTNNGKGTKLVSERLSQMNRQSAHTTGVLQQSSASSSSIQSVQSVKVQEKSPDQPAAASSQSEAERYREMEEAILSSQPKDAVGTEYVVRVHGSGTANFFCKLCQCHFNTLTAKNLHIKGMKHIELYIRLKSSLLQSVIKDTKVETTKRPADDDPSAAQKIPRRF</sequence>
<feature type="compositionally biased region" description="Basic and acidic residues" evidence="1">
    <location>
        <begin position="241"/>
        <end position="260"/>
    </location>
</feature>
<feature type="compositionally biased region" description="Low complexity" evidence="1">
    <location>
        <begin position="403"/>
        <end position="412"/>
    </location>
</feature>
<comment type="caution">
    <text evidence="2">The sequence shown here is derived from an EMBL/GenBank/DDBJ whole genome shotgun (WGS) entry which is preliminary data.</text>
</comment>